<dbReference type="AlphaFoldDB" id="A0A8J2SCC6"/>
<feature type="region of interest" description="Disordered" evidence="1">
    <location>
        <begin position="76"/>
        <end position="109"/>
    </location>
</feature>
<keyword evidence="3" id="KW-1185">Reference proteome</keyword>
<evidence type="ECO:0000313" key="2">
    <source>
        <dbReference type="EMBL" id="CAH0365054.1"/>
    </source>
</evidence>
<dbReference type="OrthoDB" id="10567919at2759"/>
<feature type="region of interest" description="Disordered" evidence="1">
    <location>
        <begin position="324"/>
        <end position="349"/>
    </location>
</feature>
<dbReference type="Proteomes" id="UP000789595">
    <property type="component" value="Unassembled WGS sequence"/>
</dbReference>
<dbReference type="SUPFAM" id="SSF55008">
    <property type="entry name" value="HMA, heavy metal-associated domain"/>
    <property type="match status" value="1"/>
</dbReference>
<name>A0A8J2SCC6_9STRA</name>
<proteinExistence type="predicted"/>
<accession>A0A8J2SCC6</accession>
<gene>
    <name evidence="2" type="ORF">PECAL_1P14570</name>
</gene>
<reference evidence="2" key="1">
    <citation type="submission" date="2021-11" db="EMBL/GenBank/DDBJ databases">
        <authorList>
            <consortium name="Genoscope - CEA"/>
            <person name="William W."/>
        </authorList>
    </citation>
    <scope>NUCLEOTIDE SEQUENCE</scope>
</reference>
<feature type="compositionally biased region" description="Pro residues" evidence="1">
    <location>
        <begin position="85"/>
        <end position="97"/>
    </location>
</feature>
<dbReference type="GO" id="GO:0046872">
    <property type="term" value="F:metal ion binding"/>
    <property type="evidence" value="ECO:0007669"/>
    <property type="project" value="InterPro"/>
</dbReference>
<dbReference type="Gene3D" id="3.30.70.100">
    <property type="match status" value="1"/>
</dbReference>
<evidence type="ECO:0000256" key="1">
    <source>
        <dbReference type="SAM" id="MobiDB-lite"/>
    </source>
</evidence>
<sequence>MRERKCCTECSRRRRKVKECKPRGPGRKCWTCQKWNRECSFVHDYPPALKGLVFELSREEKRALEQQRRHDAWLAAAGGGGAAGPVPPLQPPGAPSPKRPRVAPRPASHEIAAAAARAALALGPRQAPGGAEAAAEAVPPHYAAEVAILAFAAASAPRAPVPARPPPPPGAPTTSLLISVPDMMCAASCGSAVRGALDALAGTELVGVNIPRKLAHVRTTQDASAILGALRGVGFPGSVVSEAPGDGIEPAAAPVAAEFALADSLGLLVEGCNARTGGPCNCGPSCMCHFCPEHHPERSAKLMEELRRAAAAAPAVAAAVTVSPPAPAAPPLVAPSPPPPPSPKPVPGA</sequence>
<dbReference type="EMBL" id="CAKKNE010000001">
    <property type="protein sequence ID" value="CAH0365054.1"/>
    <property type="molecule type" value="Genomic_DNA"/>
</dbReference>
<protein>
    <recommendedName>
        <fullName evidence="4">HMA domain-containing protein</fullName>
    </recommendedName>
</protein>
<comment type="caution">
    <text evidence="2">The sequence shown here is derived from an EMBL/GenBank/DDBJ whole genome shotgun (WGS) entry which is preliminary data.</text>
</comment>
<organism evidence="2 3">
    <name type="scientific">Pelagomonas calceolata</name>
    <dbReference type="NCBI Taxonomy" id="35677"/>
    <lineage>
        <taxon>Eukaryota</taxon>
        <taxon>Sar</taxon>
        <taxon>Stramenopiles</taxon>
        <taxon>Ochrophyta</taxon>
        <taxon>Pelagophyceae</taxon>
        <taxon>Pelagomonadales</taxon>
        <taxon>Pelagomonadaceae</taxon>
        <taxon>Pelagomonas</taxon>
    </lineage>
</organism>
<evidence type="ECO:0000313" key="3">
    <source>
        <dbReference type="Proteomes" id="UP000789595"/>
    </source>
</evidence>
<evidence type="ECO:0008006" key="4">
    <source>
        <dbReference type="Google" id="ProtNLM"/>
    </source>
</evidence>
<dbReference type="InterPro" id="IPR036163">
    <property type="entry name" value="HMA_dom_sf"/>
</dbReference>